<evidence type="ECO:0000313" key="2">
    <source>
        <dbReference type="EMBL" id="KAG5529272.1"/>
    </source>
</evidence>
<comment type="caution">
    <text evidence="2">The sequence shown here is derived from an EMBL/GenBank/DDBJ whole genome shotgun (WGS) entry which is preliminary data.</text>
</comment>
<evidence type="ECO:0000256" key="1">
    <source>
        <dbReference type="SAM" id="MobiDB-lite"/>
    </source>
</evidence>
<accession>A0AAV6IKU9</accession>
<protein>
    <submittedName>
        <fullName evidence="2">Uncharacterized protein</fullName>
    </submittedName>
</protein>
<reference evidence="2" key="1">
    <citation type="submission" date="2020-08" db="EMBL/GenBank/DDBJ databases">
        <title>Plant Genome Project.</title>
        <authorList>
            <person name="Zhang R.-G."/>
        </authorList>
    </citation>
    <scope>NUCLEOTIDE SEQUENCE</scope>
    <source>
        <strain evidence="2">WSP0</strain>
        <tissue evidence="2">Leaf</tissue>
    </source>
</reference>
<proteinExistence type="predicted"/>
<organism evidence="2 3">
    <name type="scientific">Rhododendron griersonianum</name>
    <dbReference type="NCBI Taxonomy" id="479676"/>
    <lineage>
        <taxon>Eukaryota</taxon>
        <taxon>Viridiplantae</taxon>
        <taxon>Streptophyta</taxon>
        <taxon>Embryophyta</taxon>
        <taxon>Tracheophyta</taxon>
        <taxon>Spermatophyta</taxon>
        <taxon>Magnoliopsida</taxon>
        <taxon>eudicotyledons</taxon>
        <taxon>Gunneridae</taxon>
        <taxon>Pentapetalae</taxon>
        <taxon>asterids</taxon>
        <taxon>Ericales</taxon>
        <taxon>Ericaceae</taxon>
        <taxon>Ericoideae</taxon>
        <taxon>Rhodoreae</taxon>
        <taxon>Rhododendron</taxon>
    </lineage>
</organism>
<feature type="compositionally biased region" description="Basic and acidic residues" evidence="1">
    <location>
        <begin position="7"/>
        <end position="18"/>
    </location>
</feature>
<dbReference type="AlphaFoldDB" id="A0AAV6IKU9"/>
<dbReference type="Proteomes" id="UP000823749">
    <property type="component" value="Chromosome 10"/>
</dbReference>
<evidence type="ECO:0000313" key="3">
    <source>
        <dbReference type="Proteomes" id="UP000823749"/>
    </source>
</evidence>
<feature type="region of interest" description="Disordered" evidence="1">
    <location>
        <begin position="1"/>
        <end position="22"/>
    </location>
</feature>
<sequence>MLNAQRELAHDPPPRQESKTVPLTHLGVNNDESSLGLAGINWTESLGPFEFSLPSSRQITSADNVGISKLFR</sequence>
<name>A0AAV6IKU9_9ERIC</name>
<keyword evidence="3" id="KW-1185">Reference proteome</keyword>
<gene>
    <name evidence="2" type="ORF">RHGRI_029835</name>
</gene>
<dbReference type="EMBL" id="JACTNZ010000010">
    <property type="protein sequence ID" value="KAG5529272.1"/>
    <property type="molecule type" value="Genomic_DNA"/>
</dbReference>